<sequence length="123" mass="14157">MVLPSNKQWAEVKRESLMHFIFRTAEDVLKLPKPDLEKMIHLADHHCQTTAEGDYLTLRLRMILNPESVQAIDAPPVSTYDTITSWEYDDMQNLFIITRAVGGKAFYPRKSVVKVPKADIEEL</sequence>
<reference evidence="2" key="1">
    <citation type="journal article" date="2022" name="Mol. Ecol. Resour.">
        <title>The genomes of chicory, endive, great burdock and yacon provide insights into Asteraceae palaeo-polyploidization history and plant inulin production.</title>
        <authorList>
            <person name="Fan W."/>
            <person name="Wang S."/>
            <person name="Wang H."/>
            <person name="Wang A."/>
            <person name="Jiang F."/>
            <person name="Liu H."/>
            <person name="Zhao H."/>
            <person name="Xu D."/>
            <person name="Zhang Y."/>
        </authorList>
    </citation>
    <scope>NUCLEOTIDE SEQUENCE [LARGE SCALE GENOMIC DNA]</scope>
    <source>
        <strain evidence="2">cv. Yunnan</strain>
    </source>
</reference>
<dbReference type="Proteomes" id="UP001056120">
    <property type="component" value="Linkage Group LG19"/>
</dbReference>
<evidence type="ECO:0000313" key="2">
    <source>
        <dbReference type="Proteomes" id="UP001056120"/>
    </source>
</evidence>
<keyword evidence="2" id="KW-1185">Reference proteome</keyword>
<gene>
    <name evidence="1" type="ORF">L1987_58453</name>
</gene>
<proteinExistence type="predicted"/>
<accession>A0ACB9DFK4</accession>
<name>A0ACB9DFK4_9ASTR</name>
<dbReference type="EMBL" id="CM042036">
    <property type="protein sequence ID" value="KAI3745342.1"/>
    <property type="molecule type" value="Genomic_DNA"/>
</dbReference>
<protein>
    <submittedName>
        <fullName evidence="1">Uncharacterized protein</fullName>
    </submittedName>
</protein>
<comment type="caution">
    <text evidence="1">The sequence shown here is derived from an EMBL/GenBank/DDBJ whole genome shotgun (WGS) entry which is preliminary data.</text>
</comment>
<evidence type="ECO:0000313" key="1">
    <source>
        <dbReference type="EMBL" id="KAI3745342.1"/>
    </source>
</evidence>
<reference evidence="1 2" key="2">
    <citation type="journal article" date="2022" name="Mol. Ecol. Resour.">
        <title>The genomes of chicory, endive, great burdock and yacon provide insights into Asteraceae paleo-polyploidization history and plant inulin production.</title>
        <authorList>
            <person name="Fan W."/>
            <person name="Wang S."/>
            <person name="Wang H."/>
            <person name="Wang A."/>
            <person name="Jiang F."/>
            <person name="Liu H."/>
            <person name="Zhao H."/>
            <person name="Xu D."/>
            <person name="Zhang Y."/>
        </authorList>
    </citation>
    <scope>NUCLEOTIDE SEQUENCE [LARGE SCALE GENOMIC DNA]</scope>
    <source>
        <strain evidence="2">cv. Yunnan</strain>
        <tissue evidence="1">Leaves</tissue>
    </source>
</reference>
<organism evidence="1 2">
    <name type="scientific">Smallanthus sonchifolius</name>
    <dbReference type="NCBI Taxonomy" id="185202"/>
    <lineage>
        <taxon>Eukaryota</taxon>
        <taxon>Viridiplantae</taxon>
        <taxon>Streptophyta</taxon>
        <taxon>Embryophyta</taxon>
        <taxon>Tracheophyta</taxon>
        <taxon>Spermatophyta</taxon>
        <taxon>Magnoliopsida</taxon>
        <taxon>eudicotyledons</taxon>
        <taxon>Gunneridae</taxon>
        <taxon>Pentapetalae</taxon>
        <taxon>asterids</taxon>
        <taxon>campanulids</taxon>
        <taxon>Asterales</taxon>
        <taxon>Asteraceae</taxon>
        <taxon>Asteroideae</taxon>
        <taxon>Heliantheae alliance</taxon>
        <taxon>Millerieae</taxon>
        <taxon>Smallanthus</taxon>
    </lineage>
</organism>